<keyword evidence="1" id="KW-0812">Transmembrane</keyword>
<dbReference type="InterPro" id="IPR056645">
    <property type="entry name" value="DUF7743"/>
</dbReference>
<evidence type="ECO:0000313" key="7">
    <source>
        <dbReference type="EMBL" id="KAF2070882.1"/>
    </source>
</evidence>
<gene>
    <name evidence="7" type="ORF">CYY_007800</name>
</gene>
<dbReference type="Pfam" id="PF24893">
    <property type="entry name" value="DUF7743"/>
    <property type="match status" value="1"/>
</dbReference>
<comment type="caution">
    <text evidence="7">The sequence shown here is derived from an EMBL/GenBank/DDBJ whole genome shotgun (WGS) entry which is preliminary data.</text>
</comment>
<name>A0A8J4PPR5_9MYCE</name>
<feature type="domain" description="DUF7743" evidence="6">
    <location>
        <begin position="426"/>
        <end position="540"/>
    </location>
</feature>
<evidence type="ECO:0000259" key="4">
    <source>
        <dbReference type="Pfam" id="PF23033"/>
    </source>
</evidence>
<accession>A0A8J4PPR5</accession>
<feature type="chain" id="PRO_5035236383" description="EGF-like domain-containing protein" evidence="2">
    <location>
        <begin position="22"/>
        <end position="1363"/>
    </location>
</feature>
<evidence type="ECO:0000256" key="2">
    <source>
        <dbReference type="SAM" id="SignalP"/>
    </source>
</evidence>
<evidence type="ECO:0000259" key="6">
    <source>
        <dbReference type="Pfam" id="PF24893"/>
    </source>
</evidence>
<evidence type="ECO:0000259" key="5">
    <source>
        <dbReference type="Pfam" id="PF23034"/>
    </source>
</evidence>
<dbReference type="Pfam" id="PF23033">
    <property type="entry name" value="DUF7034"/>
    <property type="match status" value="1"/>
</dbReference>
<evidence type="ECO:0000256" key="1">
    <source>
        <dbReference type="SAM" id="Phobius"/>
    </source>
</evidence>
<evidence type="ECO:0000259" key="3">
    <source>
        <dbReference type="Pfam" id="PF22933"/>
    </source>
</evidence>
<organism evidence="7 8">
    <name type="scientific">Polysphondylium violaceum</name>
    <dbReference type="NCBI Taxonomy" id="133409"/>
    <lineage>
        <taxon>Eukaryota</taxon>
        <taxon>Amoebozoa</taxon>
        <taxon>Evosea</taxon>
        <taxon>Eumycetozoa</taxon>
        <taxon>Dictyostelia</taxon>
        <taxon>Dictyosteliales</taxon>
        <taxon>Dictyosteliaceae</taxon>
        <taxon>Polysphondylium</taxon>
    </lineage>
</organism>
<feature type="domain" description="ComC supersandwich" evidence="3">
    <location>
        <begin position="1075"/>
        <end position="1291"/>
    </location>
</feature>
<proteinExistence type="predicted"/>
<keyword evidence="1" id="KW-1133">Transmembrane helix</keyword>
<dbReference type="Pfam" id="PF23034">
    <property type="entry name" value="DUF7035"/>
    <property type="match status" value="1"/>
</dbReference>
<feature type="domain" description="DUF7034" evidence="4">
    <location>
        <begin position="800"/>
        <end position="918"/>
    </location>
</feature>
<feature type="transmembrane region" description="Helical" evidence="1">
    <location>
        <begin position="1321"/>
        <end position="1341"/>
    </location>
</feature>
<dbReference type="PANTHER" id="PTHR31378:SF17">
    <property type="match status" value="1"/>
</dbReference>
<feature type="domain" description="DUF7035" evidence="5">
    <location>
        <begin position="656"/>
        <end position="775"/>
    </location>
</feature>
<keyword evidence="1" id="KW-0472">Membrane</keyword>
<dbReference type="Proteomes" id="UP000695562">
    <property type="component" value="Unassembled WGS sequence"/>
</dbReference>
<feature type="signal peptide" evidence="2">
    <location>
        <begin position="1"/>
        <end position="21"/>
    </location>
</feature>
<dbReference type="PANTHER" id="PTHR31378">
    <property type="entry name" value="EGF-LIKE DOMAIN-CONTAINING PROTEIN-RELATED-RELATED"/>
    <property type="match status" value="1"/>
</dbReference>
<dbReference type="InterPro" id="IPR055463">
    <property type="entry name" value="DUF7035"/>
</dbReference>
<evidence type="ECO:0008006" key="9">
    <source>
        <dbReference type="Google" id="ProtNLM"/>
    </source>
</evidence>
<dbReference type="OrthoDB" id="21427at2759"/>
<dbReference type="EMBL" id="AJWJ01000436">
    <property type="protein sequence ID" value="KAF2070882.1"/>
    <property type="molecule type" value="Genomic_DNA"/>
</dbReference>
<evidence type="ECO:0000313" key="8">
    <source>
        <dbReference type="Proteomes" id="UP000695562"/>
    </source>
</evidence>
<keyword evidence="2" id="KW-0732">Signal</keyword>
<reference evidence="7" key="1">
    <citation type="submission" date="2020-01" db="EMBL/GenBank/DDBJ databases">
        <title>Development of genomics and gene disruption for Polysphondylium violaceum indicates a role for the polyketide synthase stlB in stalk morphogenesis.</title>
        <authorList>
            <person name="Narita B."/>
            <person name="Kawabe Y."/>
            <person name="Kin K."/>
            <person name="Saito T."/>
            <person name="Gibbs R."/>
            <person name="Kuspa A."/>
            <person name="Muzny D."/>
            <person name="Queller D."/>
            <person name="Richards S."/>
            <person name="Strassman J."/>
            <person name="Sucgang R."/>
            <person name="Worley K."/>
            <person name="Schaap P."/>
        </authorList>
    </citation>
    <scope>NUCLEOTIDE SEQUENCE</scope>
    <source>
        <strain evidence="7">QSvi11</strain>
    </source>
</reference>
<keyword evidence="8" id="KW-1185">Reference proteome</keyword>
<sequence length="1363" mass="151257">MKRHTIIVILIFVLFALTIKGQQIKTVVLENNFPTLYNGTGCQVTLSLLIESSLGVGGIVSPTINNILIVSNTTKYIYNIDIFSEYGAISPLIRIKDKEGIISLLNIPTLSYKCVELSRFEIKLKSLKPILLDNINLTNKYRVLFEISNLPKNTVNSNFKIQKLAPAFNDWTLGTTIARVKDNVFSLDLTFLLTTPDISVSGGIEILTPTNIVSNITIPFDSFGTILEPLPSILALDPIPSQLVVSRTKNFQFFTNLSYPNKFVASMSPLSPVLYKGAGTPNNCTLVGVYSFSTATSANLFLKSSYGTKSFASQSLSFPTSYDAININSATNNIVWPTQYIQLRSIYSASILPTRNIVLSYTNYPNLVLEYPYGVCGLLPKTGVDIKVSLCVSKLLSKYIKFIDETISYEQLQPKSNNIPNTLPLVDSSPPTLLSIEFKSYQSNKLYVKAIITDDVSGFSQMTFGNAFKILPKDLVSGNLLNGVYEAIVDFQPYQITTIDLVDIAQNVMVYNTDSILNTETLQQIPSIPFNQYVYANNITYFRFEKNDVDVGQSSVENKLFLNFTNANTDQLVYFRPYFFFNYPYMQNPSWLNTTFVGSWNSTLGLFVIDFVIPARLFTGTYTYEINIAGRITHVAAISFLGTEAELRVVSPQDSDMIPPLIKSLTYVSGSNDEFGWLIQITDKSGFKKGRVHVLSSIDPKEYVFEISGEQIATGTIYNGQYPIMITANQTTCIPQSYNITRVVLYDQQNTISSNFGYTDSYFDPTSQVATSSFLKMTPPCSRANYHGGDITPPTITLLSSSIDSKTEIDVGDSTQRNVEFSLSVQDLESGISPRHIPVVYILNEFGEILESTFTIVSFYNTTAQYKTSITIPYGWGFGGRVSYSVYGIVDNQLNFAVGGLKSKQDPEFTNQFSTVFNTKKYPVIEGSSTITSRGGLLQVYGRNFGTDSQQNITTIYVDYQDGFGFQNIQKPTFLNNVVFIVNSIRATINPFYIKVVVDGLPSNIYTVTPIYQQTPSDDYGTCPGTPTACFGNGDCVNGKCVCKNSFSGIDCSSTLVPITQPPANNTSPDRNPTFDTEVDGKKITFSSLISIVLLREKNFNGQVIQEYSFKDWSLTNITDKGVTQYLYKTSLTHPQTNLVTNINTTVTWFSQAKNISFGGQIIEMKPSSLKYNVDLSSYSFSSQLNYLELIMSAKLSSTLEDFCSLNQFFNDSSIGTSGNSINDNQYLTVQVNDIILQGRFLKRAIVDDYIVTIQNNQIPTNNSQSTESLVGINIPFYKRTVSIDPDFSVLIAEKSAKKDEKSVCFAKEDNKSSKLNGAQIAGIVVGGVVFVFIIAAFIIYKLSTRGSSKMALKLKKLVASRT</sequence>
<dbReference type="Pfam" id="PF22933">
    <property type="entry name" value="ComC_SSD"/>
    <property type="match status" value="1"/>
</dbReference>
<protein>
    <recommendedName>
        <fullName evidence="9">EGF-like domain-containing protein</fullName>
    </recommendedName>
</protein>
<dbReference type="InterPro" id="IPR055462">
    <property type="entry name" value="DUF7034"/>
</dbReference>
<dbReference type="InterPro" id="IPR054484">
    <property type="entry name" value="ComC_SSD"/>
</dbReference>